<feature type="domain" description="Yip1" evidence="8">
    <location>
        <begin position="214"/>
        <end position="382"/>
    </location>
</feature>
<dbReference type="Pfam" id="PF04893">
    <property type="entry name" value="Yip1"/>
    <property type="match status" value="1"/>
</dbReference>
<feature type="transmembrane region" description="Helical" evidence="6">
    <location>
        <begin position="275"/>
        <end position="297"/>
    </location>
</feature>
<keyword evidence="3 6" id="KW-0812">Transmembrane</keyword>
<feature type="transmembrane region" description="Helical" evidence="6">
    <location>
        <begin position="337"/>
        <end position="354"/>
    </location>
</feature>
<feature type="transmembrane region" description="Helical" evidence="6">
    <location>
        <begin position="366"/>
        <end position="388"/>
    </location>
</feature>
<evidence type="ECO:0000256" key="3">
    <source>
        <dbReference type="ARBA" id="ARBA00022692"/>
    </source>
</evidence>
<keyword evidence="4 6" id="KW-1133">Transmembrane helix</keyword>
<evidence type="ECO:0000259" key="8">
    <source>
        <dbReference type="Pfam" id="PF04893"/>
    </source>
</evidence>
<evidence type="ECO:0000313" key="9">
    <source>
        <dbReference type="EMBL" id="CAE0494739.1"/>
    </source>
</evidence>
<comment type="subcellular location">
    <subcellularLocation>
        <location evidence="6">Golgi apparatus membrane</location>
        <topology evidence="6">Multi-pass membrane protein</topology>
    </subcellularLocation>
    <subcellularLocation>
        <location evidence="1">Membrane</location>
        <topology evidence="1">Multi-pass membrane protein</topology>
    </subcellularLocation>
</comment>
<evidence type="ECO:0000256" key="5">
    <source>
        <dbReference type="ARBA" id="ARBA00023136"/>
    </source>
</evidence>
<dbReference type="AlphaFoldDB" id="A0A7S3VMR1"/>
<comment type="similarity">
    <text evidence="2 6">Belongs to the YIP1 family.</text>
</comment>
<feature type="compositionally biased region" description="Low complexity" evidence="7">
    <location>
        <begin position="137"/>
        <end position="159"/>
    </location>
</feature>
<proteinExistence type="inferred from homology"/>
<feature type="compositionally biased region" description="Polar residues" evidence="7">
    <location>
        <begin position="109"/>
        <end position="118"/>
    </location>
</feature>
<dbReference type="InterPro" id="IPR039765">
    <property type="entry name" value="Yip5/YIPF1/YIPF2"/>
</dbReference>
<evidence type="ECO:0000256" key="1">
    <source>
        <dbReference type="ARBA" id="ARBA00004141"/>
    </source>
</evidence>
<dbReference type="GO" id="GO:0031267">
    <property type="term" value="F:small GTPase binding"/>
    <property type="evidence" value="ECO:0007669"/>
    <property type="project" value="InterPro"/>
</dbReference>
<name>A0A7S3VMR1_DUNTE</name>
<dbReference type="PANTHER" id="PTHR12822:SF2">
    <property type="entry name" value="PROTEIN YIPF"/>
    <property type="match status" value="1"/>
</dbReference>
<organism evidence="9">
    <name type="scientific">Dunaliella tertiolecta</name>
    <name type="common">Green alga</name>
    <dbReference type="NCBI Taxonomy" id="3047"/>
    <lineage>
        <taxon>Eukaryota</taxon>
        <taxon>Viridiplantae</taxon>
        <taxon>Chlorophyta</taxon>
        <taxon>core chlorophytes</taxon>
        <taxon>Chlorophyceae</taxon>
        <taxon>CS clade</taxon>
        <taxon>Chlamydomonadales</taxon>
        <taxon>Dunaliellaceae</taxon>
        <taxon>Dunaliella</taxon>
    </lineage>
</organism>
<gene>
    <name evidence="9" type="ORF">DTER00134_LOCUS9812</name>
</gene>
<evidence type="ECO:0000256" key="4">
    <source>
        <dbReference type="ARBA" id="ARBA00022989"/>
    </source>
</evidence>
<feature type="region of interest" description="Disordered" evidence="7">
    <location>
        <begin position="45"/>
        <end position="159"/>
    </location>
</feature>
<feature type="region of interest" description="Disordered" evidence="7">
    <location>
        <begin position="1"/>
        <end position="33"/>
    </location>
</feature>
<feature type="transmembrane region" description="Helical" evidence="6">
    <location>
        <begin position="309"/>
        <end position="331"/>
    </location>
</feature>
<dbReference type="EMBL" id="HBIP01016747">
    <property type="protein sequence ID" value="CAE0494739.1"/>
    <property type="molecule type" value="Transcribed_RNA"/>
</dbReference>
<evidence type="ECO:0000256" key="7">
    <source>
        <dbReference type="SAM" id="MobiDB-lite"/>
    </source>
</evidence>
<dbReference type="PANTHER" id="PTHR12822">
    <property type="entry name" value="PROTEIN YIPF"/>
    <property type="match status" value="1"/>
</dbReference>
<dbReference type="GO" id="GO:0000139">
    <property type="term" value="C:Golgi membrane"/>
    <property type="evidence" value="ECO:0007669"/>
    <property type="project" value="UniProtKB-SubCell"/>
</dbReference>
<evidence type="ECO:0000256" key="2">
    <source>
        <dbReference type="ARBA" id="ARBA00010596"/>
    </source>
</evidence>
<dbReference type="InterPro" id="IPR006977">
    <property type="entry name" value="Yip1_dom"/>
</dbReference>
<protein>
    <recommendedName>
        <fullName evidence="6">Protein YIP</fullName>
    </recommendedName>
</protein>
<keyword evidence="5 6" id="KW-0472">Membrane</keyword>
<evidence type="ECO:0000256" key="6">
    <source>
        <dbReference type="RuleBase" id="RU361264"/>
    </source>
</evidence>
<feature type="compositionally biased region" description="Polar residues" evidence="7">
    <location>
        <begin position="60"/>
        <end position="88"/>
    </location>
</feature>
<reference evidence="9" key="1">
    <citation type="submission" date="2021-01" db="EMBL/GenBank/DDBJ databases">
        <authorList>
            <person name="Corre E."/>
            <person name="Pelletier E."/>
            <person name="Niang G."/>
            <person name="Scheremetjew M."/>
            <person name="Finn R."/>
            <person name="Kale V."/>
            <person name="Holt S."/>
            <person name="Cochrane G."/>
            <person name="Meng A."/>
            <person name="Brown T."/>
            <person name="Cohen L."/>
        </authorList>
    </citation>
    <scope>NUCLEOTIDE SEQUENCE</scope>
    <source>
        <strain evidence="9">CCMP1320</strain>
    </source>
</reference>
<dbReference type="GO" id="GO:0016192">
    <property type="term" value="P:vesicle-mediated transport"/>
    <property type="evidence" value="ECO:0007669"/>
    <property type="project" value="InterPro"/>
</dbReference>
<feature type="transmembrane region" description="Helical" evidence="6">
    <location>
        <begin position="224"/>
        <end position="245"/>
    </location>
</feature>
<sequence>MGDYLRQQGFGGGPPSGAPTGINPFAQPHVPINNTYTDLQTSYEPYEDHEEDGGTVPSIPISTPASVTIPVTSPQHNQQHHTSSTDPSAASGGTVPSITPPPTAASSVQFINSTTVPSATGKIGKPENWGANQLGGQPQQQTHISLQQQDQQQQQQQQLPLDSDSLLLPAPNSQQSSNYPFYNIRRYRPYFDIDTSEVLWRVGNSFIGAFSANFMQTTQEKPDLYGPFWICTTLIFITAVAGNFAGYLQWQQNHRDGADPASAVQSQWFTDYTKLSASAAIFYGYNFVVGLLVWLVLRYFRSDMRLVNILCIYGYALSIYLPISVICIVPSDIARWVVVLLGTVTSGLFLFMNLRERIMAAGPGKSMPILLSVLGVHAAVGIVLKLFFFSY</sequence>
<accession>A0A7S3VMR1</accession>